<gene>
    <name evidence="2" type="ORF">OIU74_023885</name>
</gene>
<evidence type="ECO:0000313" key="3">
    <source>
        <dbReference type="Proteomes" id="UP001151752"/>
    </source>
</evidence>
<accession>A0A9Q1ABK4</accession>
<name>A0A9Q1ABK4_9ROSI</name>
<evidence type="ECO:0000256" key="1">
    <source>
        <dbReference type="SAM" id="Phobius"/>
    </source>
</evidence>
<dbReference type="EMBL" id="JAPFFM010000004">
    <property type="protein sequence ID" value="KAJ6765089.1"/>
    <property type="molecule type" value="Genomic_DNA"/>
</dbReference>
<keyword evidence="1" id="KW-0812">Transmembrane</keyword>
<reference evidence="2" key="1">
    <citation type="submission" date="2022-11" db="EMBL/GenBank/DDBJ databases">
        <authorList>
            <person name="Hyden B.L."/>
            <person name="Feng K."/>
            <person name="Yates T."/>
            <person name="Jawdy S."/>
            <person name="Smart L.B."/>
            <person name="Muchero W."/>
        </authorList>
    </citation>
    <scope>NUCLEOTIDE SEQUENCE</scope>
    <source>
        <tissue evidence="2">Shoot tip</tissue>
    </source>
</reference>
<dbReference type="AlphaFoldDB" id="A0A9Q1ABK4"/>
<keyword evidence="1" id="KW-0472">Membrane</keyword>
<keyword evidence="3" id="KW-1185">Reference proteome</keyword>
<proteinExistence type="predicted"/>
<feature type="transmembrane region" description="Helical" evidence="1">
    <location>
        <begin position="33"/>
        <end position="50"/>
    </location>
</feature>
<sequence length="90" mass="9908">MADRAPTQRPTTHTGSALLRKLQVHVGSNSSQLVGLSTLLIYGSILLLPYGDRRHRINARADPFHSFDHHFKPHMGSYKLSSSSSLLLGS</sequence>
<reference evidence="2" key="2">
    <citation type="journal article" date="2023" name="Int. J. Mol. Sci.">
        <title>De Novo Assembly and Annotation of 11 Diverse Shrub Willow (Salix) Genomes Reveals Novel Gene Organization in Sex-Linked Regions.</title>
        <authorList>
            <person name="Hyden B."/>
            <person name="Feng K."/>
            <person name="Yates T.B."/>
            <person name="Jawdy S."/>
            <person name="Cereghino C."/>
            <person name="Smart L.B."/>
            <person name="Muchero W."/>
        </authorList>
    </citation>
    <scope>NUCLEOTIDE SEQUENCE</scope>
    <source>
        <tissue evidence="2">Shoot tip</tissue>
    </source>
</reference>
<protein>
    <submittedName>
        <fullName evidence="2">Uncharacterized protein</fullName>
    </submittedName>
</protein>
<comment type="caution">
    <text evidence="2">The sequence shown here is derived from an EMBL/GenBank/DDBJ whole genome shotgun (WGS) entry which is preliminary data.</text>
</comment>
<evidence type="ECO:0000313" key="2">
    <source>
        <dbReference type="EMBL" id="KAJ6765089.1"/>
    </source>
</evidence>
<organism evidence="2 3">
    <name type="scientific">Salix koriyanagi</name>
    <dbReference type="NCBI Taxonomy" id="2511006"/>
    <lineage>
        <taxon>Eukaryota</taxon>
        <taxon>Viridiplantae</taxon>
        <taxon>Streptophyta</taxon>
        <taxon>Embryophyta</taxon>
        <taxon>Tracheophyta</taxon>
        <taxon>Spermatophyta</taxon>
        <taxon>Magnoliopsida</taxon>
        <taxon>eudicotyledons</taxon>
        <taxon>Gunneridae</taxon>
        <taxon>Pentapetalae</taxon>
        <taxon>rosids</taxon>
        <taxon>fabids</taxon>
        <taxon>Malpighiales</taxon>
        <taxon>Salicaceae</taxon>
        <taxon>Saliceae</taxon>
        <taxon>Salix</taxon>
    </lineage>
</organism>
<keyword evidence="1" id="KW-1133">Transmembrane helix</keyword>
<dbReference type="Proteomes" id="UP001151752">
    <property type="component" value="Chromosome 12"/>
</dbReference>